<proteinExistence type="inferred from homology"/>
<dbReference type="NCBIfam" id="TIGR03166">
    <property type="entry name" value="alt_F1F0_F1_eps"/>
    <property type="match status" value="1"/>
</dbReference>
<evidence type="ECO:0000313" key="10">
    <source>
        <dbReference type="EMBL" id="VBB47077.1"/>
    </source>
</evidence>
<feature type="domain" description="ATP synthase F1 complex delta/epsilon subunit N-terminal" evidence="9">
    <location>
        <begin position="7"/>
        <end position="85"/>
    </location>
</feature>
<organism evidence="10">
    <name type="scientific">Uncultured Desulfatiglans sp</name>
    <dbReference type="NCBI Taxonomy" id="1748965"/>
    <lineage>
        <taxon>Bacteria</taxon>
        <taxon>Pseudomonadati</taxon>
        <taxon>Thermodesulfobacteriota</taxon>
        <taxon>Desulfobacteria</taxon>
        <taxon>Desulfatiglandales</taxon>
        <taxon>Desulfatiglandaceae</taxon>
        <taxon>Desulfatiglans</taxon>
        <taxon>environmental samples</taxon>
    </lineage>
</organism>
<dbReference type="InterPro" id="IPR036771">
    <property type="entry name" value="ATPsynth_dsu/esu_N"/>
</dbReference>
<dbReference type="CDD" id="cd12152">
    <property type="entry name" value="F1-ATPase_delta"/>
    <property type="match status" value="1"/>
</dbReference>
<name>A0A653AGD2_UNCDX</name>
<evidence type="ECO:0000259" key="9">
    <source>
        <dbReference type="Pfam" id="PF02823"/>
    </source>
</evidence>
<dbReference type="Gene3D" id="2.60.15.10">
    <property type="entry name" value="F0F1 ATP synthase delta/epsilon subunit, N-terminal"/>
    <property type="match status" value="1"/>
</dbReference>
<evidence type="ECO:0000256" key="2">
    <source>
        <dbReference type="ARBA" id="ARBA00004184"/>
    </source>
</evidence>
<dbReference type="Pfam" id="PF02823">
    <property type="entry name" value="ATP-synt_DE_N"/>
    <property type="match status" value="1"/>
</dbReference>
<evidence type="ECO:0000256" key="4">
    <source>
        <dbReference type="ARBA" id="ARBA00022448"/>
    </source>
</evidence>
<keyword evidence="8" id="KW-0375">Hydrogen ion transport</keyword>
<keyword evidence="7 8" id="KW-0139">CF(1)</keyword>
<reference evidence="10" key="1">
    <citation type="submission" date="2018-07" db="EMBL/GenBank/DDBJ databases">
        <authorList>
            <consortium name="Genoscope - CEA"/>
            <person name="William W."/>
        </authorList>
    </citation>
    <scope>NUCLEOTIDE SEQUENCE</scope>
    <source>
        <strain evidence="10">IK1</strain>
    </source>
</reference>
<dbReference type="HAMAP" id="MF_00530">
    <property type="entry name" value="ATP_synth_epsil_bac"/>
    <property type="match status" value="1"/>
</dbReference>
<keyword evidence="10" id="KW-0378">Hydrolase</keyword>
<dbReference type="EMBL" id="UPXX01000032">
    <property type="protein sequence ID" value="VBB47077.1"/>
    <property type="molecule type" value="Genomic_DNA"/>
</dbReference>
<evidence type="ECO:0000256" key="5">
    <source>
        <dbReference type="ARBA" id="ARBA00023065"/>
    </source>
</evidence>
<evidence type="ECO:0000256" key="6">
    <source>
        <dbReference type="ARBA" id="ARBA00023136"/>
    </source>
</evidence>
<keyword evidence="8" id="KW-1003">Cell membrane</keyword>
<dbReference type="InterPro" id="IPR001469">
    <property type="entry name" value="ATP_synth_F1_dsu/esu"/>
</dbReference>
<dbReference type="InterPro" id="IPR020546">
    <property type="entry name" value="ATP_synth_F1_dsu/esu_N"/>
</dbReference>
<dbReference type="GO" id="GO:0045259">
    <property type="term" value="C:proton-transporting ATP synthase complex"/>
    <property type="evidence" value="ECO:0007669"/>
    <property type="project" value="UniProtKB-KW"/>
</dbReference>
<keyword evidence="6 8" id="KW-0472">Membrane</keyword>
<comment type="function">
    <text evidence="1 8">Produces ATP from ADP in the presence of a proton gradient across the membrane.</text>
</comment>
<comment type="subcellular location">
    <subcellularLocation>
        <location evidence="8">Cell membrane</location>
        <topology evidence="8">Peripheral membrane protein</topology>
    </subcellularLocation>
    <subcellularLocation>
        <location evidence="2">Endomembrane system</location>
        <topology evidence="2">Peripheral membrane protein</topology>
    </subcellularLocation>
</comment>
<dbReference type="NCBIfam" id="NF004871">
    <property type="entry name" value="PRK06228.1"/>
    <property type="match status" value="1"/>
</dbReference>
<accession>A0A653AGD2</accession>
<dbReference type="GO" id="GO:0016787">
    <property type="term" value="F:hydrolase activity"/>
    <property type="evidence" value="ECO:0007669"/>
    <property type="project" value="UniProtKB-KW"/>
</dbReference>
<dbReference type="GO" id="GO:0012505">
    <property type="term" value="C:endomembrane system"/>
    <property type="evidence" value="ECO:0007669"/>
    <property type="project" value="UniProtKB-SubCell"/>
</dbReference>
<comment type="similarity">
    <text evidence="3 8">Belongs to the ATPase epsilon chain family.</text>
</comment>
<dbReference type="InterPro" id="IPR024037">
    <property type="entry name" value="Alt_ATP_synth_F1_esu"/>
</dbReference>
<evidence type="ECO:0000256" key="1">
    <source>
        <dbReference type="ARBA" id="ARBA00003543"/>
    </source>
</evidence>
<keyword evidence="5 8" id="KW-0406">Ion transport</keyword>
<gene>
    <name evidence="8 10" type="primary">atpC</name>
    <name evidence="10" type="ORF">TRIP_B50125</name>
</gene>
<keyword evidence="4 8" id="KW-0813">Transport</keyword>
<evidence type="ECO:0000256" key="8">
    <source>
        <dbReference type="HAMAP-Rule" id="MF_00530"/>
    </source>
</evidence>
<evidence type="ECO:0000256" key="7">
    <source>
        <dbReference type="ARBA" id="ARBA00023196"/>
    </source>
</evidence>
<dbReference type="GO" id="GO:0046933">
    <property type="term" value="F:proton-transporting ATP synthase activity, rotational mechanism"/>
    <property type="evidence" value="ECO:0007669"/>
    <property type="project" value="UniProtKB-UniRule"/>
</dbReference>
<keyword evidence="8" id="KW-0066">ATP synthesis</keyword>
<protein>
    <recommendedName>
        <fullName evidence="8">ATP synthase epsilon chain</fullName>
    </recommendedName>
    <alternativeName>
        <fullName evidence="8">ATP synthase F1 sector epsilon subunit</fullName>
    </alternativeName>
    <alternativeName>
        <fullName evidence="8">F-ATPase epsilon subunit</fullName>
    </alternativeName>
</protein>
<dbReference type="GO" id="GO:0005886">
    <property type="term" value="C:plasma membrane"/>
    <property type="evidence" value="ECO:0007669"/>
    <property type="project" value="UniProtKB-SubCell"/>
</dbReference>
<dbReference type="GO" id="GO:0005524">
    <property type="term" value="F:ATP binding"/>
    <property type="evidence" value="ECO:0007669"/>
    <property type="project" value="UniProtKB-UniRule"/>
</dbReference>
<dbReference type="SUPFAM" id="SSF51344">
    <property type="entry name" value="Epsilon subunit of F1F0-ATP synthase N-terminal domain"/>
    <property type="match status" value="1"/>
</dbReference>
<evidence type="ECO:0000256" key="3">
    <source>
        <dbReference type="ARBA" id="ARBA00005712"/>
    </source>
</evidence>
<sequence length="134" mass="14825">MADEKGMRLRIHIPSGLFLDTIVRKITAEGPDGAFGILPRHLDLAAVLVPGILSYEEYEGGRTFMALDEGVLVKQGREVQIAVRMAVKGELGALKQSVEEMIAVVDDRERRTRSAVARLEADFVRRFVTFGKNA</sequence>
<dbReference type="AlphaFoldDB" id="A0A653AGD2"/>
<comment type="subunit">
    <text evidence="8">F-type ATPases have 2 components, CF(1) - the catalytic core - and CF(0) - the membrane proton channel. CF(1) has five subunits: alpha(3), beta(3), gamma(1), delta(1), epsilon(1). CF(0) has three main subunits: a, b and c.</text>
</comment>